<dbReference type="GO" id="GO:0072659">
    <property type="term" value="P:protein localization to plasma membrane"/>
    <property type="evidence" value="ECO:0007669"/>
    <property type="project" value="TreeGrafter"/>
</dbReference>
<gene>
    <name evidence="3" type="ORF">WR25_24423</name>
</gene>
<feature type="compositionally biased region" description="Basic and acidic residues" evidence="1">
    <location>
        <begin position="22"/>
        <end position="34"/>
    </location>
</feature>
<evidence type="ECO:0000313" key="4">
    <source>
        <dbReference type="Proteomes" id="UP000218231"/>
    </source>
</evidence>
<feature type="region of interest" description="Disordered" evidence="1">
    <location>
        <begin position="489"/>
        <end position="541"/>
    </location>
</feature>
<dbReference type="Pfam" id="PF10254">
    <property type="entry name" value="Pacs-1"/>
    <property type="match status" value="1"/>
</dbReference>
<reference evidence="3 4" key="1">
    <citation type="journal article" date="2017" name="Curr. Biol.">
        <title>Genome architecture and evolution of a unichromosomal asexual nematode.</title>
        <authorList>
            <person name="Fradin H."/>
            <person name="Zegar C."/>
            <person name="Gutwein M."/>
            <person name="Lucas J."/>
            <person name="Kovtun M."/>
            <person name="Corcoran D."/>
            <person name="Baugh L.R."/>
            <person name="Kiontke K."/>
            <person name="Gunsalus K."/>
            <person name="Fitch D.H."/>
            <person name="Piano F."/>
        </authorList>
    </citation>
    <scope>NUCLEOTIDE SEQUENCE [LARGE SCALE GENOMIC DNA]</scope>
    <source>
        <strain evidence="3">PF1309</strain>
    </source>
</reference>
<dbReference type="PANTHER" id="PTHR13280:SF17">
    <property type="entry name" value="KRUEPPEL TARGET AT 95D, ISOFORM A"/>
    <property type="match status" value="1"/>
</dbReference>
<proteinExistence type="predicted"/>
<organism evidence="3 4">
    <name type="scientific">Diploscapter pachys</name>
    <dbReference type="NCBI Taxonomy" id="2018661"/>
    <lineage>
        <taxon>Eukaryota</taxon>
        <taxon>Metazoa</taxon>
        <taxon>Ecdysozoa</taxon>
        <taxon>Nematoda</taxon>
        <taxon>Chromadorea</taxon>
        <taxon>Rhabditida</taxon>
        <taxon>Rhabditina</taxon>
        <taxon>Rhabditomorpha</taxon>
        <taxon>Rhabditoidea</taxon>
        <taxon>Rhabditidae</taxon>
        <taxon>Diploscapter</taxon>
    </lineage>
</organism>
<feature type="compositionally biased region" description="Acidic residues" evidence="1">
    <location>
        <begin position="36"/>
        <end position="46"/>
    </location>
</feature>
<comment type="caution">
    <text evidence="3">The sequence shown here is derived from an EMBL/GenBank/DDBJ whole genome shotgun (WGS) entry which is preliminary data.</text>
</comment>
<dbReference type="InterPro" id="IPR019381">
    <property type="entry name" value="PACS1/2_C"/>
</dbReference>
<evidence type="ECO:0000313" key="3">
    <source>
        <dbReference type="EMBL" id="PAV86095.1"/>
    </source>
</evidence>
<feature type="compositionally biased region" description="Basic and acidic residues" evidence="1">
    <location>
        <begin position="181"/>
        <end position="190"/>
    </location>
</feature>
<feature type="region of interest" description="Disordered" evidence="1">
    <location>
        <begin position="163"/>
        <end position="240"/>
    </location>
</feature>
<dbReference type="PANTHER" id="PTHR13280">
    <property type="entry name" value="PHOSPHOFURIN ACIDIC CLUSTER SORTING PROTEIN"/>
    <property type="match status" value="1"/>
</dbReference>
<feature type="compositionally biased region" description="Polar residues" evidence="1">
    <location>
        <begin position="494"/>
        <end position="518"/>
    </location>
</feature>
<dbReference type="EMBL" id="LIAE01006700">
    <property type="protein sequence ID" value="PAV86095.1"/>
    <property type="molecule type" value="Genomic_DNA"/>
</dbReference>
<sequence>MVVQSIGRLYLTNCQSLPLELESERERQGKKNPEGEISEEETDSEYEEMHMETELPELSARSERTRIRDPRKFAHRKNIKQRFVSLLRKFKVPEDEASATCSSIARAPTAKELEALFEELEGMSDSGPEMAADEISIGSNPRPALRPYFTRSKEILPAIYDPEADVGSDHSESEGEDSSSEAEHQKENRLETPMGLTSTPHTPKDAHQGNRTPTQPFGIENFERKGTGGSPPKAYSNGDNTVHVAVRPSTSSQSANYSQGLNLPHSLTIGSISREKKMDISRVTSLADQLSSSLLPESASDCLWLCSLGEFSNFSAFSPILNIVNCSSSAQTKQIIGQIVNKIQNFCNSNSVEPSLTYIGIAGGDRLLGQVLRAYVDCLHHKSSSNWLQYLRFMLLPYPNSLCGRMIEGIDVQLDQLCRDIWERWAELSSSEKSSVAEKLTQWPKQTQGSRINLPIGEVMMQVSESTNEPESELIFVPFLTEVRVGASDDVTTDSEGQTSSPRSKQQPTISSEATTTTQEERESSMSKDSGASPPNSPYARSDISAREMSVEFWTNPLGENVALNASFGNATTPTSKKDNSKSTIKSTFRSLIVHRNHSNALLSMSYVKEKKKDKMLHKLGMKKGQKSDLDMSPVQISSITRVLCCPTSKHHSLNVFVDGALHLGVRYFQTSAQWQTHIKTFPLTLLSQIRPNSEALNR</sequence>
<feature type="region of interest" description="Disordered" evidence="1">
    <location>
        <begin position="20"/>
        <end position="72"/>
    </location>
</feature>
<evidence type="ECO:0000256" key="1">
    <source>
        <dbReference type="SAM" id="MobiDB-lite"/>
    </source>
</evidence>
<feature type="region of interest" description="Disordered" evidence="1">
    <location>
        <begin position="124"/>
        <end position="148"/>
    </location>
</feature>
<name>A0A2A2LJ00_9BILA</name>
<keyword evidence="4" id="KW-1185">Reference proteome</keyword>
<feature type="domain" description="Phosphofurin acidic cluster sorting protein 1/2 C-terminal" evidence="2">
    <location>
        <begin position="321"/>
        <end position="688"/>
    </location>
</feature>
<dbReference type="OrthoDB" id="28829at2759"/>
<accession>A0A2A2LJ00</accession>
<dbReference type="Proteomes" id="UP000218231">
    <property type="component" value="Unassembled WGS sequence"/>
</dbReference>
<dbReference type="STRING" id="2018661.A0A2A2LJ00"/>
<evidence type="ECO:0000259" key="2">
    <source>
        <dbReference type="Pfam" id="PF10254"/>
    </source>
</evidence>
<feature type="compositionally biased region" description="Basic and acidic residues" evidence="1">
    <location>
        <begin position="60"/>
        <end position="72"/>
    </location>
</feature>
<dbReference type="AlphaFoldDB" id="A0A2A2LJ00"/>
<protein>
    <recommendedName>
        <fullName evidence="2">Phosphofurin acidic cluster sorting protein 1/2 C-terminal domain-containing protein</fullName>
    </recommendedName>
</protein>